<keyword evidence="1" id="KW-0614">Plasmid</keyword>
<geneLocation type="plasmid" evidence="1">
    <name>p12939-PER</name>
</geneLocation>
<dbReference type="AlphaFoldDB" id="A0A2L1KFD0"/>
<reference evidence="1" key="1">
    <citation type="submission" date="2017-06" db="EMBL/GenBank/DDBJ databases">
        <title>Complete sequence of p12939-PER from clinical Pseudomonas aeruginosa.</title>
        <authorList>
            <person name="Yuan M."/>
            <person name="Feng J."/>
            <person name="Zhan Z."/>
            <person name="Jiang X."/>
            <person name="Zhang D."/>
            <person name="Chen X."/>
            <person name="Zhao X."/>
            <person name="Che J."/>
            <person name="Lu J."/>
            <person name="Xu J."/>
            <person name="Li J."/>
            <person name="Zhou D."/>
        </authorList>
    </citation>
    <scope>NUCLEOTIDE SEQUENCE</scope>
    <source>
        <plasmid evidence="1">p12939-PER</plasmid>
    </source>
</reference>
<sequence>MAAKVTMPNLLRRERNARSAKAVPRKALGQFLDYCVIAIGLFV</sequence>
<accession>A0A2L1KFD0</accession>
<proteinExistence type="predicted"/>
<dbReference type="EMBL" id="MF344569">
    <property type="protein sequence ID" value="AVE20943.1"/>
    <property type="molecule type" value="Genomic_DNA"/>
</dbReference>
<organism evidence="1">
    <name type="scientific">Pseudomonas aeruginosa</name>
    <dbReference type="NCBI Taxonomy" id="287"/>
    <lineage>
        <taxon>Bacteria</taxon>
        <taxon>Pseudomonadati</taxon>
        <taxon>Pseudomonadota</taxon>
        <taxon>Gammaproteobacteria</taxon>
        <taxon>Pseudomonadales</taxon>
        <taxon>Pseudomonadaceae</taxon>
        <taxon>Pseudomonas</taxon>
    </lineage>
</organism>
<evidence type="ECO:0000313" key="1">
    <source>
        <dbReference type="EMBL" id="AVE20943.1"/>
    </source>
</evidence>
<protein>
    <submittedName>
        <fullName evidence="1">Uncharacterized protein</fullName>
    </submittedName>
</protein>
<name>A0A2L1KFD0_PSEAI</name>